<protein>
    <submittedName>
        <fullName evidence="4">Ribosomal-protein-alanine acetyltransferase</fullName>
    </submittedName>
</protein>
<evidence type="ECO:0000259" key="3">
    <source>
        <dbReference type="PROSITE" id="PS51186"/>
    </source>
</evidence>
<keyword evidence="2" id="KW-0012">Acyltransferase</keyword>
<gene>
    <name evidence="4" type="ordered locus">Psta_2545</name>
</gene>
<dbReference type="CDD" id="cd04301">
    <property type="entry name" value="NAT_SF"/>
    <property type="match status" value="1"/>
</dbReference>
<dbReference type="KEGG" id="psl:Psta_2545"/>
<dbReference type="InterPro" id="IPR000182">
    <property type="entry name" value="GNAT_dom"/>
</dbReference>
<dbReference type="SUPFAM" id="SSF55729">
    <property type="entry name" value="Acyl-CoA N-acyltransferases (Nat)"/>
    <property type="match status" value="1"/>
</dbReference>
<dbReference type="InterPro" id="IPR050832">
    <property type="entry name" value="Bact_Acetyltransf"/>
</dbReference>
<evidence type="ECO:0000313" key="5">
    <source>
        <dbReference type="Proteomes" id="UP000001887"/>
    </source>
</evidence>
<sequence>MTTKTKTQVPVHIRWMIRRDMPEVLAIEAGAFEFPWCEEDFIRCLRQRNCIGMVAEHNERVVGFMIYELHRNRLHVLNFAVAADLRRRGIGSQMLRKLVSKLSRERRSRIMLEVRETNLSAQLFFRDLGFRAISLLRDFYEDTTEDAYLMQFRYVPTAGEIDDSIERIERLAG</sequence>
<dbReference type="STRING" id="530564.Psta_2545"/>
<dbReference type="InterPro" id="IPR006464">
    <property type="entry name" value="AcTrfase_RimI/Ard1"/>
</dbReference>
<dbReference type="Proteomes" id="UP000001887">
    <property type="component" value="Chromosome"/>
</dbReference>
<feature type="domain" description="N-acetyltransferase" evidence="3">
    <location>
        <begin position="11"/>
        <end position="155"/>
    </location>
</feature>
<keyword evidence="5" id="KW-1185">Reference proteome</keyword>
<keyword evidence="1 4" id="KW-0808">Transferase</keyword>
<accession>D2R5N2</accession>
<dbReference type="PANTHER" id="PTHR43877">
    <property type="entry name" value="AMINOALKYLPHOSPHONATE N-ACETYLTRANSFERASE-RELATED-RELATED"/>
    <property type="match status" value="1"/>
</dbReference>
<dbReference type="EMBL" id="CP001848">
    <property type="protein sequence ID" value="ADB17214.1"/>
    <property type="molecule type" value="Genomic_DNA"/>
</dbReference>
<dbReference type="eggNOG" id="COG0456">
    <property type="taxonomic scope" value="Bacteria"/>
</dbReference>
<evidence type="ECO:0000256" key="1">
    <source>
        <dbReference type="ARBA" id="ARBA00022679"/>
    </source>
</evidence>
<dbReference type="Pfam" id="PF00583">
    <property type="entry name" value="Acetyltransf_1"/>
    <property type="match status" value="1"/>
</dbReference>
<dbReference type="HOGENOM" id="CLU_013985_23_2_0"/>
<dbReference type="NCBIfam" id="TIGR01575">
    <property type="entry name" value="rimI"/>
    <property type="match status" value="1"/>
</dbReference>
<proteinExistence type="predicted"/>
<dbReference type="PROSITE" id="PS51186">
    <property type="entry name" value="GNAT"/>
    <property type="match status" value="1"/>
</dbReference>
<dbReference type="AlphaFoldDB" id="D2R5N2"/>
<dbReference type="GO" id="GO:0008080">
    <property type="term" value="F:N-acetyltransferase activity"/>
    <property type="evidence" value="ECO:0007669"/>
    <property type="project" value="InterPro"/>
</dbReference>
<name>D2R5N2_PIRSD</name>
<dbReference type="InterPro" id="IPR016181">
    <property type="entry name" value="Acyl_CoA_acyltransferase"/>
</dbReference>
<evidence type="ECO:0000313" key="4">
    <source>
        <dbReference type="EMBL" id="ADB17214.1"/>
    </source>
</evidence>
<evidence type="ECO:0000256" key="2">
    <source>
        <dbReference type="ARBA" id="ARBA00023315"/>
    </source>
</evidence>
<organism evidence="4 5">
    <name type="scientific">Pirellula staleyi (strain ATCC 27377 / DSM 6068 / ICPB 4128)</name>
    <name type="common">Pirella staleyi</name>
    <dbReference type="NCBI Taxonomy" id="530564"/>
    <lineage>
        <taxon>Bacteria</taxon>
        <taxon>Pseudomonadati</taxon>
        <taxon>Planctomycetota</taxon>
        <taxon>Planctomycetia</taxon>
        <taxon>Pirellulales</taxon>
        <taxon>Pirellulaceae</taxon>
        <taxon>Pirellula</taxon>
    </lineage>
</organism>
<reference evidence="4 5" key="1">
    <citation type="journal article" date="2009" name="Stand. Genomic Sci.">
        <title>Complete genome sequence of Pirellula staleyi type strain (ATCC 27377).</title>
        <authorList>
            <person name="Clum A."/>
            <person name="Tindall B.J."/>
            <person name="Sikorski J."/>
            <person name="Ivanova N."/>
            <person name="Mavrommatis K."/>
            <person name="Lucas S."/>
            <person name="Glavina del Rio T."/>
            <person name="Nolan M."/>
            <person name="Chen F."/>
            <person name="Tice H."/>
            <person name="Pitluck S."/>
            <person name="Cheng J.F."/>
            <person name="Chertkov O."/>
            <person name="Brettin T."/>
            <person name="Han C."/>
            <person name="Detter J.C."/>
            <person name="Kuske C."/>
            <person name="Bruce D."/>
            <person name="Goodwin L."/>
            <person name="Ovchinikova G."/>
            <person name="Pati A."/>
            <person name="Mikhailova N."/>
            <person name="Chen A."/>
            <person name="Palaniappan K."/>
            <person name="Land M."/>
            <person name="Hauser L."/>
            <person name="Chang Y.J."/>
            <person name="Jeffries C.D."/>
            <person name="Chain P."/>
            <person name="Rohde M."/>
            <person name="Goker M."/>
            <person name="Bristow J."/>
            <person name="Eisen J.A."/>
            <person name="Markowitz V."/>
            <person name="Hugenholtz P."/>
            <person name="Kyrpides N.C."/>
            <person name="Klenk H.P."/>
            <person name="Lapidus A."/>
        </authorList>
    </citation>
    <scope>NUCLEOTIDE SEQUENCE [LARGE SCALE GENOMIC DNA]</scope>
    <source>
        <strain evidence="5">ATCC 27377 / DSM 6068 / ICPB 4128</strain>
    </source>
</reference>
<dbReference type="Gene3D" id="3.40.630.30">
    <property type="match status" value="1"/>
</dbReference>